<dbReference type="EMBL" id="CP115611">
    <property type="protein sequence ID" value="WBW73003.1"/>
    <property type="molecule type" value="Genomic_DNA"/>
</dbReference>
<dbReference type="PANTHER" id="PTHR13822">
    <property type="entry name" value="ATP SYNTHASE DELTA/EPSILON CHAIN"/>
    <property type="match status" value="1"/>
</dbReference>
<dbReference type="InterPro" id="IPR001469">
    <property type="entry name" value="ATP_synth_F1_dsu/esu"/>
</dbReference>
<keyword evidence="7" id="KW-0809">Transit peptide</keyword>
<evidence type="ECO:0000313" key="16">
    <source>
        <dbReference type="EMBL" id="WBW73003.1"/>
    </source>
</evidence>
<dbReference type="Proteomes" id="UP001212411">
    <property type="component" value="Chromosome 1"/>
</dbReference>
<keyword evidence="17" id="KW-1185">Reference proteome</keyword>
<evidence type="ECO:0000256" key="1">
    <source>
        <dbReference type="ARBA" id="ARBA00004273"/>
    </source>
</evidence>
<comment type="similarity">
    <text evidence="2">Belongs to the ATPase epsilon chain family.</text>
</comment>
<evidence type="ECO:0000256" key="7">
    <source>
        <dbReference type="ARBA" id="ARBA00022946"/>
    </source>
</evidence>
<evidence type="ECO:0000256" key="2">
    <source>
        <dbReference type="ARBA" id="ARBA00005712"/>
    </source>
</evidence>
<protein>
    <recommendedName>
        <fullName evidence="3">ATP synthase subunit delta, mitochondrial</fullName>
    </recommendedName>
    <alternativeName>
        <fullName evidence="13">F-ATPase delta subunit</fullName>
    </alternativeName>
</protein>
<keyword evidence="11" id="KW-0139">CF(1)</keyword>
<evidence type="ECO:0000256" key="10">
    <source>
        <dbReference type="ARBA" id="ARBA00023136"/>
    </source>
</evidence>
<dbReference type="HAMAP" id="MF_00530">
    <property type="entry name" value="ATP_synth_epsil_bac"/>
    <property type="match status" value="1"/>
</dbReference>
<dbReference type="SUPFAM" id="SSF51344">
    <property type="entry name" value="Epsilon subunit of F1F0-ATP synthase N-terminal domain"/>
    <property type="match status" value="1"/>
</dbReference>
<gene>
    <name evidence="16" type="primary">atp16</name>
    <name evidence="16" type="ORF">SOMG_01089</name>
</gene>
<comment type="subcellular location">
    <subcellularLocation>
        <location evidence="1">Mitochondrion inner membrane</location>
    </subcellularLocation>
</comment>
<evidence type="ECO:0000256" key="12">
    <source>
        <dbReference type="ARBA" id="ARBA00023310"/>
    </source>
</evidence>
<keyword evidence="10" id="KW-0472">Membrane</keyword>
<evidence type="ECO:0000259" key="14">
    <source>
        <dbReference type="Pfam" id="PF02823"/>
    </source>
</evidence>
<dbReference type="PANTHER" id="PTHR13822:SF7">
    <property type="entry name" value="ATP SYNTHASE SUBUNIT DELTA, MITOCHONDRIAL"/>
    <property type="match status" value="1"/>
</dbReference>
<evidence type="ECO:0000313" key="17">
    <source>
        <dbReference type="Proteomes" id="UP001212411"/>
    </source>
</evidence>
<evidence type="ECO:0000259" key="15">
    <source>
        <dbReference type="Pfam" id="PF21334"/>
    </source>
</evidence>
<evidence type="ECO:0000256" key="8">
    <source>
        <dbReference type="ARBA" id="ARBA00023065"/>
    </source>
</evidence>
<feature type="domain" description="F1F0-ATP synthase subunit delta C-terminal" evidence="15">
    <location>
        <begin position="125"/>
        <end position="162"/>
    </location>
</feature>
<proteinExistence type="inferred from homology"/>
<dbReference type="RefSeq" id="XP_056037246.1">
    <property type="nucleotide sequence ID" value="XM_056179882.1"/>
</dbReference>
<evidence type="ECO:0000256" key="11">
    <source>
        <dbReference type="ARBA" id="ARBA00023196"/>
    </source>
</evidence>
<dbReference type="Pfam" id="PF02823">
    <property type="entry name" value="ATP-synt_DE_N"/>
    <property type="match status" value="1"/>
</dbReference>
<sequence length="167" mass="18243">MQPFMNAFRRVPFSPGIFKFAAIPRRGYAQAAQKNEKLILSMALPYRTVFDKVPVTQVDLPTEDGEMGVLKDHVPMVQCLRPGVIQITDESNAVSKYFVSGGFAVQQPSNELSVTSPEAFKLEDFSSSVVAQLLEKYRAEAASSDEKVAAEASIRVGVLETLSGALK</sequence>
<evidence type="ECO:0000256" key="4">
    <source>
        <dbReference type="ARBA" id="ARBA00022448"/>
    </source>
</evidence>
<dbReference type="InterPro" id="IPR020546">
    <property type="entry name" value="ATP_synth_F1_dsu/esu_N"/>
</dbReference>
<keyword evidence="6" id="KW-0999">Mitochondrion inner membrane</keyword>
<keyword evidence="5" id="KW-0375">Hydrogen ion transport</keyword>
<name>A0AAE9WBT0_9SCHI</name>
<evidence type="ECO:0000256" key="6">
    <source>
        <dbReference type="ARBA" id="ARBA00022792"/>
    </source>
</evidence>
<dbReference type="CDD" id="cd12152">
    <property type="entry name" value="F1-ATPase_delta"/>
    <property type="match status" value="1"/>
</dbReference>
<evidence type="ECO:0000256" key="9">
    <source>
        <dbReference type="ARBA" id="ARBA00023128"/>
    </source>
</evidence>
<keyword evidence="12" id="KW-0066">ATP synthesis</keyword>
<dbReference type="GO" id="GO:0005743">
    <property type="term" value="C:mitochondrial inner membrane"/>
    <property type="evidence" value="ECO:0007669"/>
    <property type="project" value="UniProtKB-SubCell"/>
</dbReference>
<dbReference type="InterPro" id="IPR048938">
    <property type="entry name" value="ATPD_C_fung"/>
</dbReference>
<dbReference type="GO" id="GO:0046933">
    <property type="term" value="F:proton-transporting ATP synthase activity, rotational mechanism"/>
    <property type="evidence" value="ECO:0007669"/>
    <property type="project" value="InterPro"/>
</dbReference>
<organism evidence="16 17">
    <name type="scientific">Schizosaccharomyces osmophilus</name>
    <dbReference type="NCBI Taxonomy" id="2545709"/>
    <lineage>
        <taxon>Eukaryota</taxon>
        <taxon>Fungi</taxon>
        <taxon>Dikarya</taxon>
        <taxon>Ascomycota</taxon>
        <taxon>Taphrinomycotina</taxon>
        <taxon>Schizosaccharomycetes</taxon>
        <taxon>Schizosaccharomycetales</taxon>
        <taxon>Schizosaccharomycetaceae</taxon>
        <taxon>Schizosaccharomyces</taxon>
    </lineage>
</organism>
<dbReference type="Gene3D" id="6.10.140.880">
    <property type="match status" value="1"/>
</dbReference>
<dbReference type="AlphaFoldDB" id="A0AAE9WBT0"/>
<dbReference type="FunFam" id="2.60.15.10:FF:000020">
    <property type="entry name" value="F-type H-ATPase delta subunit"/>
    <property type="match status" value="1"/>
</dbReference>
<accession>A0AAE9WBT0</accession>
<keyword evidence="9" id="KW-0496">Mitochondrion</keyword>
<reference evidence="16 17" key="1">
    <citation type="journal article" date="2023" name="G3 (Bethesda)">
        <title>A high-quality reference genome for the fission yeast Schizosaccharomyces osmophilus.</title>
        <authorList>
            <person name="Jia G.S."/>
            <person name="Zhang W.C."/>
            <person name="Liang Y."/>
            <person name="Liu X.H."/>
            <person name="Rhind N."/>
            <person name="Pidoux A."/>
            <person name="Brysch-Herzberg M."/>
            <person name="Du L.L."/>
        </authorList>
    </citation>
    <scope>NUCLEOTIDE SEQUENCE [LARGE SCALE GENOMIC DNA]</scope>
    <source>
        <strain evidence="16 17">CBS 15793</strain>
    </source>
</reference>
<evidence type="ECO:0000256" key="5">
    <source>
        <dbReference type="ARBA" id="ARBA00022781"/>
    </source>
</evidence>
<dbReference type="GO" id="GO:0045259">
    <property type="term" value="C:proton-transporting ATP synthase complex"/>
    <property type="evidence" value="ECO:0007669"/>
    <property type="project" value="UniProtKB-KW"/>
</dbReference>
<keyword evidence="8" id="KW-0406">Ion transport</keyword>
<evidence type="ECO:0000256" key="13">
    <source>
        <dbReference type="ARBA" id="ARBA00031669"/>
    </source>
</evidence>
<feature type="domain" description="ATP synthase F1 complex delta/epsilon subunit N-terminal" evidence="14">
    <location>
        <begin position="40"/>
        <end position="110"/>
    </location>
</feature>
<keyword evidence="4" id="KW-0813">Transport</keyword>
<dbReference type="InterPro" id="IPR036771">
    <property type="entry name" value="ATPsynth_dsu/esu_N"/>
</dbReference>
<dbReference type="GeneID" id="80874571"/>
<dbReference type="Gene3D" id="2.60.15.10">
    <property type="entry name" value="F0F1 ATP synthase delta/epsilon subunit, N-terminal"/>
    <property type="match status" value="1"/>
</dbReference>
<dbReference type="Pfam" id="PF21334">
    <property type="entry name" value="ATPD_C_fung"/>
    <property type="match status" value="1"/>
</dbReference>
<dbReference type="KEGG" id="som:SOMG_01089"/>
<evidence type="ECO:0000256" key="3">
    <source>
        <dbReference type="ARBA" id="ARBA00016960"/>
    </source>
</evidence>